<name>K0IML9_NITGG</name>
<dbReference type="Proteomes" id="UP000008037">
    <property type="component" value="Chromosome"/>
</dbReference>
<dbReference type="BioCyc" id="CNIT1237085:G1324-1065-MONOMER"/>
<evidence type="ECO:0000313" key="1">
    <source>
        <dbReference type="EMBL" id="AFU58009.1"/>
    </source>
</evidence>
<dbReference type="KEGG" id="nga:Ngar_c10670"/>
<dbReference type="HOGENOM" id="CLU_2968568_0_0_2"/>
<dbReference type="STRING" id="1237085.Ngar_c10670"/>
<sequence>MVIWSPIPSAPELRCRICGIKKEKFDVQKDELTFDGFSNVKGTWYCDNGHLNSEGIDQ</sequence>
<proteinExistence type="predicted"/>
<dbReference type="AlphaFoldDB" id="K0IML9"/>
<reference evidence="1 2" key="1">
    <citation type="journal article" date="2012" name="Environ. Microbiol.">
        <title>The genome of the ammonia-oxidizing Candidatus Nitrososphaera gargensis: insights into metabolic versatility and environmental adaptations.</title>
        <authorList>
            <person name="Spang A."/>
            <person name="Poehlein A."/>
            <person name="Offre P."/>
            <person name="Zumbragel S."/>
            <person name="Haider S."/>
            <person name="Rychlik N."/>
            <person name="Nowka B."/>
            <person name="Schmeisser C."/>
            <person name="Lebedeva E.V."/>
            <person name="Rattei T."/>
            <person name="Bohm C."/>
            <person name="Schmid M."/>
            <person name="Galushko A."/>
            <person name="Hatzenpichler R."/>
            <person name="Weinmaier T."/>
            <person name="Daniel R."/>
            <person name="Schleper C."/>
            <person name="Spieck E."/>
            <person name="Streit W."/>
            <person name="Wagner M."/>
        </authorList>
    </citation>
    <scope>NUCLEOTIDE SEQUENCE [LARGE SCALE GENOMIC DNA]</scope>
    <source>
        <strain evidence="2">Ga9.2</strain>
    </source>
</reference>
<keyword evidence="2" id="KW-1185">Reference proteome</keyword>
<organism evidence="1 2">
    <name type="scientific">Nitrososphaera gargensis (strain Ga9.2)</name>
    <dbReference type="NCBI Taxonomy" id="1237085"/>
    <lineage>
        <taxon>Archaea</taxon>
        <taxon>Nitrososphaerota</taxon>
        <taxon>Nitrososphaeria</taxon>
        <taxon>Nitrososphaerales</taxon>
        <taxon>Nitrososphaeraceae</taxon>
        <taxon>Nitrososphaera</taxon>
    </lineage>
</organism>
<evidence type="ECO:0000313" key="2">
    <source>
        <dbReference type="Proteomes" id="UP000008037"/>
    </source>
</evidence>
<protein>
    <submittedName>
        <fullName evidence="1">Uncharacterized protein</fullName>
    </submittedName>
</protein>
<accession>K0IML9</accession>
<gene>
    <name evidence="1" type="ordered locus">Ngar_c10670</name>
</gene>
<dbReference type="InParanoid" id="K0IML9"/>
<dbReference type="EMBL" id="CP002408">
    <property type="protein sequence ID" value="AFU58009.1"/>
    <property type="molecule type" value="Genomic_DNA"/>
</dbReference>